<accession>A0A1I3YDT3</accession>
<dbReference type="EMBL" id="FOSP01000003">
    <property type="protein sequence ID" value="SFK29441.1"/>
    <property type="molecule type" value="Genomic_DNA"/>
</dbReference>
<evidence type="ECO:0000313" key="1">
    <source>
        <dbReference type="EMBL" id="SFK29441.1"/>
    </source>
</evidence>
<dbReference type="GO" id="GO:0004177">
    <property type="term" value="F:aminopeptidase activity"/>
    <property type="evidence" value="ECO:0007669"/>
    <property type="project" value="UniProtKB-KW"/>
</dbReference>
<dbReference type="Proteomes" id="UP000199533">
    <property type="component" value="Unassembled WGS sequence"/>
</dbReference>
<organism evidence="1 2">
    <name type="scientific">Nitrosomonas aestuarii</name>
    <dbReference type="NCBI Taxonomy" id="52441"/>
    <lineage>
        <taxon>Bacteria</taxon>
        <taxon>Pseudomonadati</taxon>
        <taxon>Pseudomonadota</taxon>
        <taxon>Betaproteobacteria</taxon>
        <taxon>Nitrosomonadales</taxon>
        <taxon>Nitrosomonadaceae</taxon>
        <taxon>Nitrosomonas</taxon>
    </lineage>
</organism>
<sequence>MDILRRSQPINTLIADPSVDPDLKRTLNKIITIRSFASNELKLPNNRSYTKYADLERPYAVWNVVAAPEFSFKLKKWCFIQAGCVSYRGFFSLTKAENYANKLRAEGYDVHVSGIPAYSTLGWFVDPVLNTFIESELELARLIFHELAHQVVYVPGDTVFNESFATLVEQEGVKRWLAHNGTTNEYAEYRARRKRQTIFNTLVRNHRMRLEMLFDADISEIEKRTGKARIFDDLREEFALLKTSRAEFRRYDRWFSQPINNARLANVSVYTQLIPAFEALLFQQNGDMASFFSVVKEIGKLSKEERSAFLKITMHERRQTNFAGVFESYSQ</sequence>
<keyword evidence="1" id="KW-0378">Hydrolase</keyword>
<dbReference type="AlphaFoldDB" id="A0A1I3YDT3"/>
<name>A0A1I3YDT3_9PROT</name>
<keyword evidence="1" id="KW-0645">Protease</keyword>
<proteinExistence type="predicted"/>
<reference evidence="2" key="1">
    <citation type="submission" date="2016-10" db="EMBL/GenBank/DDBJ databases">
        <authorList>
            <person name="Varghese N."/>
            <person name="Submissions S."/>
        </authorList>
    </citation>
    <scope>NUCLEOTIDE SEQUENCE [LARGE SCALE GENOMIC DNA]</scope>
    <source>
        <strain evidence="2">Nm69</strain>
    </source>
</reference>
<gene>
    <name evidence="1" type="ORF">SAMN05216302_1003133</name>
</gene>
<dbReference type="InterPro" id="IPR014553">
    <property type="entry name" value="Aminopept"/>
</dbReference>
<keyword evidence="1" id="KW-0031">Aminopeptidase</keyword>
<protein>
    <submittedName>
        <fullName evidence="1">Predicted aminopeptidase</fullName>
    </submittedName>
</protein>
<dbReference type="PIRSF" id="PIRSF029285">
    <property type="entry name" value="Aminopept"/>
    <property type="match status" value="1"/>
</dbReference>
<evidence type="ECO:0000313" key="2">
    <source>
        <dbReference type="Proteomes" id="UP000199533"/>
    </source>
</evidence>
<keyword evidence="2" id="KW-1185">Reference proteome</keyword>
<dbReference type="Pfam" id="PF10023">
    <property type="entry name" value="Aminopep"/>
    <property type="match status" value="1"/>
</dbReference>